<organism evidence="1 2">
    <name type="scientific">Sphingomonas oligophenolica</name>
    <dbReference type="NCBI Taxonomy" id="301154"/>
    <lineage>
        <taxon>Bacteria</taxon>
        <taxon>Pseudomonadati</taxon>
        <taxon>Pseudomonadota</taxon>
        <taxon>Alphaproteobacteria</taxon>
        <taxon>Sphingomonadales</taxon>
        <taxon>Sphingomonadaceae</taxon>
        <taxon>Sphingomonas</taxon>
    </lineage>
</organism>
<sequence>MTQLRAPLTFADAMTRVAGAIGWPAAARIVGRSQRAVRYWSEPGCRTTPTIAQALALDAAFQAAGGDGAPFMETYAFLLDARLCERTACRRALVDELAIAAREGGEAIALGLSVSHSNASPRDTLRAVAEAEEAHTAWGAVLRRMNSFLPIGAGSIAGRTGGIS</sequence>
<dbReference type="AlphaFoldDB" id="A0A502CP05"/>
<dbReference type="EMBL" id="RCZK01000002">
    <property type="protein sequence ID" value="TPG14384.1"/>
    <property type="molecule type" value="Genomic_DNA"/>
</dbReference>
<dbReference type="RefSeq" id="WP_140867763.1">
    <property type="nucleotide sequence ID" value="NZ_RCZK01000002.1"/>
</dbReference>
<gene>
    <name evidence="1" type="ORF">EAH84_03490</name>
</gene>
<comment type="caution">
    <text evidence="1">The sequence shown here is derived from an EMBL/GenBank/DDBJ whole genome shotgun (WGS) entry which is preliminary data.</text>
</comment>
<reference evidence="1 2" key="1">
    <citation type="journal article" date="2019" name="Environ. Microbiol.">
        <title>Species interactions and distinct microbial communities in high Arctic permafrost affected cryosols are associated with the CH4 and CO2 gas fluxes.</title>
        <authorList>
            <person name="Altshuler I."/>
            <person name="Hamel J."/>
            <person name="Turney S."/>
            <person name="Magnuson E."/>
            <person name="Levesque R."/>
            <person name="Greer C."/>
            <person name="Whyte L.G."/>
        </authorList>
    </citation>
    <scope>NUCLEOTIDE SEQUENCE [LARGE SCALE GENOMIC DNA]</scope>
    <source>
        <strain evidence="1 2">S5.1</strain>
    </source>
</reference>
<dbReference type="Proteomes" id="UP000318413">
    <property type="component" value="Unassembled WGS sequence"/>
</dbReference>
<proteinExistence type="predicted"/>
<protein>
    <submittedName>
        <fullName evidence="1">Uncharacterized protein</fullName>
    </submittedName>
</protein>
<name>A0A502CP05_9SPHN</name>
<evidence type="ECO:0000313" key="1">
    <source>
        <dbReference type="EMBL" id="TPG14384.1"/>
    </source>
</evidence>
<keyword evidence="2" id="KW-1185">Reference proteome</keyword>
<evidence type="ECO:0000313" key="2">
    <source>
        <dbReference type="Proteomes" id="UP000318413"/>
    </source>
</evidence>
<accession>A0A502CP05</accession>
<dbReference type="OrthoDB" id="7562030at2"/>